<sequence>MSGALALALALGGSFALSWLLTGRVLAYLRRKAILDHPNDRSSHSIPTPRGGGWGVMLTLLPAWAVIAATADDPLRALPILVGAVALMAVSWMDDRRGLGPAPRFLAQIAAVVAGLSALPSGALPGGALPGDGLVFQGLLPFWADRLVAAVGWLWFVNLFNFMDGIDGLAGGEAASIGAGLALVAALAGLDPALALYGLAAAGAALGFLMWNWHPAKLFMGDVGSVPLGFTLGWLLLALAASGLWVAALLIPAYFLADATFTLLRRLVEGKKVWQAHREHFYQKATQRGRSHAQVVRLVLMLNAALLLLAAASLALGWVVLPAGAAAVVLLLALLARPVRAAA</sequence>
<evidence type="ECO:0000256" key="1">
    <source>
        <dbReference type="ARBA" id="ARBA00004651"/>
    </source>
</evidence>
<proteinExistence type="predicted"/>
<feature type="transmembrane region" description="Helical" evidence="8">
    <location>
        <begin position="77"/>
        <end position="93"/>
    </location>
</feature>
<dbReference type="GO" id="GO:0016780">
    <property type="term" value="F:phosphotransferase activity, for other substituted phosphate groups"/>
    <property type="evidence" value="ECO:0007669"/>
    <property type="project" value="InterPro"/>
</dbReference>
<evidence type="ECO:0000256" key="6">
    <source>
        <dbReference type="ARBA" id="ARBA00023136"/>
    </source>
</evidence>
<dbReference type="AlphaFoldDB" id="A0A060DB54"/>
<keyword evidence="3 10" id="KW-0808">Transferase</keyword>
<evidence type="ECO:0000256" key="7">
    <source>
        <dbReference type="PIRSR" id="PIRSR600715-1"/>
    </source>
</evidence>
<feature type="binding site" evidence="7">
    <location>
        <position position="161"/>
    </location>
    <ligand>
        <name>Mg(2+)</name>
        <dbReference type="ChEBI" id="CHEBI:18420"/>
    </ligand>
</feature>
<keyword evidence="6 8" id="KW-0472">Membrane</keyword>
<dbReference type="CDD" id="cd06854">
    <property type="entry name" value="GT_WbpL_WbcO_like"/>
    <property type="match status" value="1"/>
</dbReference>
<accession>A0A060DB54</accession>
<feature type="transmembrane region" description="Helical" evidence="8">
    <location>
        <begin position="105"/>
        <end position="122"/>
    </location>
</feature>
<keyword evidence="7" id="KW-0460">Magnesium</keyword>
<dbReference type="EMBL" id="POWG01000001">
    <property type="protein sequence ID" value="PNR00559.1"/>
    <property type="molecule type" value="Genomic_DNA"/>
</dbReference>
<evidence type="ECO:0000313" key="10">
    <source>
        <dbReference type="EMBL" id="PNR00559.1"/>
    </source>
</evidence>
<dbReference type="GO" id="GO:0005886">
    <property type="term" value="C:plasma membrane"/>
    <property type="evidence" value="ECO:0007669"/>
    <property type="project" value="UniProtKB-SubCell"/>
</dbReference>
<organism evidence="9 11">
    <name type="scientific">Azospirillum argentinense</name>
    <dbReference type="NCBI Taxonomy" id="2970906"/>
    <lineage>
        <taxon>Bacteria</taxon>
        <taxon>Pseudomonadati</taxon>
        <taxon>Pseudomonadota</taxon>
        <taxon>Alphaproteobacteria</taxon>
        <taxon>Rhodospirillales</taxon>
        <taxon>Azospirillaceae</taxon>
        <taxon>Azospirillum</taxon>
    </lineage>
</organism>
<dbReference type="GO" id="GO:0044038">
    <property type="term" value="P:cell wall macromolecule biosynthetic process"/>
    <property type="evidence" value="ECO:0007669"/>
    <property type="project" value="TreeGrafter"/>
</dbReference>
<dbReference type="GO" id="GO:0046872">
    <property type="term" value="F:metal ion binding"/>
    <property type="evidence" value="ECO:0007669"/>
    <property type="project" value="UniProtKB-KW"/>
</dbReference>
<feature type="transmembrane region" description="Helical" evidence="8">
    <location>
        <begin position="168"/>
        <end position="187"/>
    </location>
</feature>
<comment type="cofactor">
    <cofactor evidence="7">
        <name>Mg(2+)</name>
        <dbReference type="ChEBI" id="CHEBI:18420"/>
    </cofactor>
</comment>
<dbReference type="RefSeq" id="WP_038527229.1">
    <property type="nucleotide sequence ID" value="NZ_CP007793.1"/>
</dbReference>
<reference evidence="10 12" key="2">
    <citation type="submission" date="2018-01" db="EMBL/GenBank/DDBJ databases">
        <title>Whole genome sequence of Azospirillum brasilense REC3 isolated from strawberry roots.</title>
        <authorList>
            <person name="Fontana C.A."/>
            <person name="Salazar S.M."/>
            <person name="Bassi D."/>
            <person name="Puglisi E."/>
            <person name="Lovaisa N.C."/>
            <person name="Toffoli L.M."/>
            <person name="Pedraza R."/>
            <person name="Cocconcelli P.S."/>
        </authorList>
    </citation>
    <scope>NUCLEOTIDE SEQUENCE [LARGE SCALE GENOMIC DNA]</scope>
    <source>
        <strain evidence="10 12">REC3</strain>
    </source>
</reference>
<evidence type="ECO:0000313" key="12">
    <source>
        <dbReference type="Proteomes" id="UP000236268"/>
    </source>
</evidence>
<evidence type="ECO:0000256" key="3">
    <source>
        <dbReference type="ARBA" id="ARBA00022679"/>
    </source>
</evidence>
<dbReference type="PANTHER" id="PTHR22926">
    <property type="entry name" value="PHOSPHO-N-ACETYLMURAMOYL-PENTAPEPTIDE-TRANSFERASE"/>
    <property type="match status" value="1"/>
</dbReference>
<feature type="transmembrane region" description="Helical" evidence="8">
    <location>
        <begin position="234"/>
        <end position="257"/>
    </location>
</feature>
<dbReference type="OrthoDB" id="9783652at2"/>
<gene>
    <name evidence="9" type="ORF">ABAZ39_04820</name>
    <name evidence="10" type="ORF">C1S70_00105</name>
</gene>
<accession>A0A2K1G6Z1</accession>
<feature type="transmembrane region" description="Helical" evidence="8">
    <location>
        <begin position="194"/>
        <end position="214"/>
    </location>
</feature>
<evidence type="ECO:0000313" key="9">
    <source>
        <dbReference type="EMBL" id="AIB11346.1"/>
    </source>
</evidence>
<feature type="transmembrane region" description="Helical" evidence="8">
    <location>
        <begin position="318"/>
        <end position="336"/>
    </location>
</feature>
<protein>
    <submittedName>
        <fullName evidence="10">Glycosyl transferase</fullName>
    </submittedName>
</protein>
<dbReference type="InterPro" id="IPR000715">
    <property type="entry name" value="Glycosyl_transferase_4"/>
</dbReference>
<keyword evidence="5 8" id="KW-1133">Transmembrane helix</keyword>
<dbReference type="GO" id="GO:0071555">
    <property type="term" value="P:cell wall organization"/>
    <property type="evidence" value="ECO:0007669"/>
    <property type="project" value="TreeGrafter"/>
</dbReference>
<evidence type="ECO:0000313" key="11">
    <source>
        <dbReference type="Proteomes" id="UP000027186"/>
    </source>
</evidence>
<evidence type="ECO:0000256" key="8">
    <source>
        <dbReference type="SAM" id="Phobius"/>
    </source>
</evidence>
<dbReference type="Proteomes" id="UP000027186">
    <property type="component" value="Chromosome"/>
</dbReference>
<dbReference type="PANTHER" id="PTHR22926:SF3">
    <property type="entry name" value="UNDECAPRENYL-PHOSPHATE ALPHA-N-ACETYLGLUCOSAMINYL 1-PHOSPHATE TRANSFERASE"/>
    <property type="match status" value="1"/>
</dbReference>
<dbReference type="GO" id="GO:0009103">
    <property type="term" value="P:lipopolysaccharide biosynthetic process"/>
    <property type="evidence" value="ECO:0007669"/>
    <property type="project" value="TreeGrafter"/>
</dbReference>
<dbReference type="KEGG" id="abq:ABAZ39_04820"/>
<keyword evidence="7" id="KW-0479">Metal-binding</keyword>
<feature type="transmembrane region" description="Helical" evidence="8">
    <location>
        <begin position="134"/>
        <end position="156"/>
    </location>
</feature>
<evidence type="ECO:0000256" key="4">
    <source>
        <dbReference type="ARBA" id="ARBA00022692"/>
    </source>
</evidence>
<evidence type="ECO:0000256" key="5">
    <source>
        <dbReference type="ARBA" id="ARBA00022989"/>
    </source>
</evidence>
<keyword evidence="4 8" id="KW-0812">Transmembrane</keyword>
<dbReference type="EMBL" id="CP007793">
    <property type="protein sequence ID" value="AIB11346.1"/>
    <property type="molecule type" value="Genomic_DNA"/>
</dbReference>
<feature type="transmembrane region" description="Helical" evidence="8">
    <location>
        <begin position="51"/>
        <end position="70"/>
    </location>
</feature>
<dbReference type="Proteomes" id="UP000236268">
    <property type="component" value="Unassembled WGS sequence"/>
</dbReference>
<dbReference type="Pfam" id="PF00953">
    <property type="entry name" value="Glycos_transf_4"/>
    <property type="match status" value="1"/>
</dbReference>
<comment type="subcellular location">
    <subcellularLocation>
        <location evidence="1">Cell membrane</location>
        <topology evidence="1">Multi-pass membrane protein</topology>
    </subcellularLocation>
</comment>
<name>A0A060DB54_9PROT</name>
<reference evidence="9 11" key="1">
    <citation type="journal article" date="2014" name="Genome Announc.">
        <title>Complete Genome Sequence of the Model Rhizosphere Strain Azospirillum brasilense Az39, Successfully Applied in Agriculture.</title>
        <authorList>
            <person name="Rivera D."/>
            <person name="Revale S."/>
            <person name="Molina R."/>
            <person name="Gualpa J."/>
            <person name="Puente M."/>
            <person name="Maroniche G."/>
            <person name="Paris G."/>
            <person name="Baker D."/>
            <person name="Clavijo B."/>
            <person name="McLay K."/>
            <person name="Spaepen S."/>
            <person name="Perticari A."/>
            <person name="Vazquez M."/>
            <person name="Wisniewski-Dye F."/>
            <person name="Watkins C."/>
            <person name="Martinez-Abarca F."/>
            <person name="Vanderleyden J."/>
            <person name="Cassan F."/>
        </authorList>
    </citation>
    <scope>NUCLEOTIDE SEQUENCE [LARGE SCALE GENOMIC DNA]</scope>
    <source>
        <strain evidence="9 11">Az39</strain>
    </source>
</reference>
<evidence type="ECO:0000256" key="2">
    <source>
        <dbReference type="ARBA" id="ARBA00022475"/>
    </source>
</evidence>
<feature type="binding site" evidence="7">
    <location>
        <position position="222"/>
    </location>
    <ligand>
        <name>Mg(2+)</name>
        <dbReference type="ChEBI" id="CHEBI:18420"/>
    </ligand>
</feature>
<keyword evidence="2" id="KW-1003">Cell membrane</keyword>